<name>A0A8R2B965_ACYPI</name>
<sequence length="417" mass="48098">MALCPITSTQVLEFLPLNTWTEVSLLPNKFINVFFVTTKDKMDKIMNDMQLISLSSSSFNKVTQFERLKIVGVEIEGEWFRGKLISFNEFVTDNTIIQLIDYGQIYKTKLENLFELPYFFTYDPLVLPVTFQDFIPNKTIFSIKPLLAESNLHEGAVLVDVNCNDTKLDNCINEKQLLESKKDINFANDSKMISVKNGHDKNESSLYPFRTFRKDSFISEKKLNNVQLKNEDYCILTYFEDFTSLYVGKAIKCGNNGSYNFFEYDTIFNTANSTDKILKYRPVVGDKVKVFSSQKDGLYRAKILKNFGGCYDVFYMDFGNIERVPSNCIYELSDELKKPGVTVSRIGLGDLKGIETTHQIKDMFQRFCDVRKPFMIEFNENSKDCLTNVKLKDIENGSYINSKYLMKHTSTQTGNII</sequence>
<dbReference type="Proteomes" id="UP000007819">
    <property type="component" value="Chromosome X"/>
</dbReference>
<keyword evidence="3" id="KW-1185">Reference proteome</keyword>
<dbReference type="GeneID" id="100570802"/>
<feature type="domain" description="Tudor" evidence="1">
    <location>
        <begin position="281"/>
        <end position="339"/>
    </location>
</feature>
<proteinExistence type="predicted"/>
<dbReference type="AlphaFoldDB" id="A0A8R2B965"/>
<dbReference type="RefSeq" id="XP_008187183.1">
    <property type="nucleotide sequence ID" value="XM_008188961.2"/>
</dbReference>
<dbReference type="OrthoDB" id="6609895at2759"/>
<dbReference type="CDD" id="cd20379">
    <property type="entry name" value="Tudor_dTUD-like"/>
    <property type="match status" value="1"/>
</dbReference>
<accession>A0A8R2B965</accession>
<dbReference type="PROSITE" id="PS50304">
    <property type="entry name" value="TUDOR"/>
    <property type="match status" value="1"/>
</dbReference>
<organism evidence="2 3">
    <name type="scientific">Acyrthosiphon pisum</name>
    <name type="common">Pea aphid</name>
    <dbReference type="NCBI Taxonomy" id="7029"/>
    <lineage>
        <taxon>Eukaryota</taxon>
        <taxon>Metazoa</taxon>
        <taxon>Ecdysozoa</taxon>
        <taxon>Arthropoda</taxon>
        <taxon>Hexapoda</taxon>
        <taxon>Insecta</taxon>
        <taxon>Pterygota</taxon>
        <taxon>Neoptera</taxon>
        <taxon>Paraneoptera</taxon>
        <taxon>Hemiptera</taxon>
        <taxon>Sternorrhyncha</taxon>
        <taxon>Aphidomorpha</taxon>
        <taxon>Aphidoidea</taxon>
        <taxon>Aphididae</taxon>
        <taxon>Macrosiphini</taxon>
        <taxon>Acyrthosiphon</taxon>
    </lineage>
</organism>
<dbReference type="KEGG" id="api:100570802"/>
<protein>
    <recommendedName>
        <fullName evidence="1">Tudor domain-containing protein</fullName>
    </recommendedName>
</protein>
<dbReference type="Pfam" id="PF00567">
    <property type="entry name" value="TUDOR"/>
    <property type="match status" value="2"/>
</dbReference>
<dbReference type="EnsemblMetazoa" id="XM_008188961.3">
    <property type="protein sequence ID" value="XP_008187183.1"/>
    <property type="gene ID" value="LOC100570802"/>
</dbReference>
<evidence type="ECO:0000313" key="2">
    <source>
        <dbReference type="EnsemblMetazoa" id="XP_008187183.1"/>
    </source>
</evidence>
<dbReference type="SUPFAM" id="SSF63748">
    <property type="entry name" value="Tudor/PWWP/MBT"/>
    <property type="match status" value="2"/>
</dbReference>
<dbReference type="SMART" id="SM00333">
    <property type="entry name" value="TUDOR"/>
    <property type="match status" value="2"/>
</dbReference>
<reference evidence="3" key="1">
    <citation type="submission" date="2010-06" db="EMBL/GenBank/DDBJ databases">
        <authorList>
            <person name="Jiang H."/>
            <person name="Abraham K."/>
            <person name="Ali S."/>
            <person name="Alsbrooks S.L."/>
            <person name="Anim B.N."/>
            <person name="Anosike U.S."/>
            <person name="Attaway T."/>
            <person name="Bandaranaike D.P."/>
            <person name="Battles P.K."/>
            <person name="Bell S.N."/>
            <person name="Bell A.V."/>
            <person name="Beltran B."/>
            <person name="Bickham C."/>
            <person name="Bustamante Y."/>
            <person name="Caleb T."/>
            <person name="Canada A."/>
            <person name="Cardenas V."/>
            <person name="Carter K."/>
            <person name="Chacko J."/>
            <person name="Chandrabose M.N."/>
            <person name="Chavez D."/>
            <person name="Chavez A."/>
            <person name="Chen L."/>
            <person name="Chu H.-S."/>
            <person name="Claassen K.J."/>
            <person name="Cockrell R."/>
            <person name="Collins M."/>
            <person name="Cooper J.A."/>
            <person name="Cree A."/>
            <person name="Curry S.M."/>
            <person name="Da Y."/>
            <person name="Dao M.D."/>
            <person name="Das B."/>
            <person name="Davila M.-L."/>
            <person name="Davy-Carroll L."/>
            <person name="Denson S."/>
            <person name="Dinh H."/>
            <person name="Ebong V.E."/>
            <person name="Edwards J.R."/>
            <person name="Egan A."/>
            <person name="El-Daye J."/>
            <person name="Escobedo L."/>
            <person name="Fernandez S."/>
            <person name="Fernando P.R."/>
            <person name="Flagg N."/>
            <person name="Forbes L.D."/>
            <person name="Fowler R.G."/>
            <person name="Fu Q."/>
            <person name="Gabisi R.A."/>
            <person name="Ganer J."/>
            <person name="Garbino Pronczuk A."/>
            <person name="Garcia R.M."/>
            <person name="Garner T."/>
            <person name="Garrett T.E."/>
            <person name="Gonzalez D.A."/>
            <person name="Hamid H."/>
            <person name="Hawkins E.S."/>
            <person name="Hirani K."/>
            <person name="Hogues M.E."/>
            <person name="Hollins B."/>
            <person name="Hsiao C.-H."/>
            <person name="Jabil R."/>
            <person name="James M.L."/>
            <person name="Jhangiani S.N."/>
            <person name="Johnson B."/>
            <person name="Johnson Q."/>
            <person name="Joshi V."/>
            <person name="Kalu J.B."/>
            <person name="Kam C."/>
            <person name="Kashfia A."/>
            <person name="Keebler J."/>
            <person name="Kisamo H."/>
            <person name="Kovar C.L."/>
            <person name="Lago L.A."/>
            <person name="Lai C.-Y."/>
            <person name="Laidlaw J."/>
            <person name="Lara F."/>
            <person name="Le T.-K."/>
            <person name="Lee S.L."/>
            <person name="Legall F.H."/>
            <person name="Lemon S.J."/>
            <person name="Lewis L.R."/>
            <person name="Li B."/>
            <person name="Liu Y."/>
            <person name="Liu Y.-S."/>
            <person name="Lopez J."/>
            <person name="Lozado R.J."/>
            <person name="Lu J."/>
            <person name="Madu R.C."/>
            <person name="Maheshwari M."/>
            <person name="Maheshwari R."/>
            <person name="Malloy K."/>
            <person name="Martinez E."/>
            <person name="Mathew T."/>
            <person name="Mercado I.C."/>
            <person name="Mercado C."/>
            <person name="Meyer B."/>
            <person name="Montgomery K."/>
            <person name="Morgan M.B."/>
            <person name="Munidasa M."/>
            <person name="Nazareth L.V."/>
            <person name="Nelson J."/>
            <person name="Ng B.M."/>
            <person name="Nguyen N.B."/>
            <person name="Nguyen P.Q."/>
            <person name="Nguyen T."/>
            <person name="Obregon M."/>
            <person name="Okwuonu G.O."/>
            <person name="Onwere C.G."/>
            <person name="Orozco G."/>
            <person name="Parra A."/>
            <person name="Patel S."/>
            <person name="Patil S."/>
            <person name="Perez A."/>
            <person name="Perez Y."/>
            <person name="Pham C."/>
            <person name="Primus E.L."/>
            <person name="Pu L.-L."/>
            <person name="Puazo M."/>
            <person name="Qin X."/>
            <person name="Quiroz J.B."/>
            <person name="Reese J."/>
            <person name="Richards S."/>
            <person name="Rives C.M."/>
            <person name="Robberts R."/>
            <person name="Ruiz S.J."/>
            <person name="Ruiz M.J."/>
            <person name="Santibanez J."/>
            <person name="Schneider B.W."/>
            <person name="Sisson I."/>
            <person name="Smith M."/>
            <person name="Sodergren E."/>
            <person name="Song X.-Z."/>
            <person name="Song B.B."/>
            <person name="Summersgill H."/>
            <person name="Thelus R."/>
            <person name="Thornton R.D."/>
            <person name="Trejos Z.Y."/>
            <person name="Usmani K."/>
            <person name="Vattathil S."/>
            <person name="Villasana D."/>
            <person name="Walker D.L."/>
            <person name="Wang S."/>
            <person name="Wang K."/>
            <person name="White C.S."/>
            <person name="Williams A.C."/>
            <person name="Williamson J."/>
            <person name="Wilson K."/>
            <person name="Woghiren I.O."/>
            <person name="Woodworth J.R."/>
            <person name="Worley K.C."/>
            <person name="Wright R.A."/>
            <person name="Wu W."/>
            <person name="Young L."/>
            <person name="Zhang L."/>
            <person name="Zhang J."/>
            <person name="Zhu Y."/>
            <person name="Muzny D.M."/>
            <person name="Weinstock G."/>
            <person name="Gibbs R.A."/>
        </authorList>
    </citation>
    <scope>NUCLEOTIDE SEQUENCE [LARGE SCALE GENOMIC DNA]</scope>
    <source>
        <strain evidence="3">LSR1</strain>
    </source>
</reference>
<dbReference type="Gene3D" id="2.30.30.140">
    <property type="match status" value="2"/>
</dbReference>
<evidence type="ECO:0000259" key="1">
    <source>
        <dbReference type="PROSITE" id="PS50304"/>
    </source>
</evidence>
<evidence type="ECO:0000313" key="3">
    <source>
        <dbReference type="Proteomes" id="UP000007819"/>
    </source>
</evidence>
<dbReference type="InterPro" id="IPR002999">
    <property type="entry name" value="Tudor"/>
</dbReference>
<reference evidence="2" key="2">
    <citation type="submission" date="2022-06" db="UniProtKB">
        <authorList>
            <consortium name="EnsemblMetazoa"/>
        </authorList>
    </citation>
    <scope>IDENTIFICATION</scope>
</reference>